<gene>
    <name evidence="2" type="primary">LOC142175309</name>
</gene>
<dbReference type="Proteomes" id="UP000790787">
    <property type="component" value="Chromosome 21"/>
</dbReference>
<evidence type="ECO:0000313" key="1">
    <source>
        <dbReference type="Proteomes" id="UP000790787"/>
    </source>
</evidence>
<keyword evidence="1" id="KW-1185">Reference proteome</keyword>
<accession>A0AC58TLB6</accession>
<reference evidence="2" key="2">
    <citation type="submission" date="2025-08" db="UniProtKB">
        <authorList>
            <consortium name="RefSeq"/>
        </authorList>
    </citation>
    <scope>IDENTIFICATION</scope>
    <source>
        <tissue evidence="2">Leaf</tissue>
    </source>
</reference>
<protein>
    <submittedName>
        <fullName evidence="2">Uncharacterized protein LOC142175309</fullName>
    </submittedName>
</protein>
<name>A0AC58TLB6_TOBAC</name>
<proteinExistence type="predicted"/>
<dbReference type="RefSeq" id="XP_075097995.1">
    <property type="nucleotide sequence ID" value="XM_075241894.1"/>
</dbReference>
<sequence length="782" mass="91236">MRILKNKIRAKLFKVQLKGNSRKMQWLIEMVYLLGVSKNLKKALKYLLPPLVLEEPFLEKHKLHHYRRRIGFPNAIANSSGKIWLFWDNDYSCNVISDKSQQITLEVKHITKHEPLWITVVYAKTKARRKKNLWRQLTRISNQIDIPWSIGGDFNIIMDASEKKGGNLHRLSKSIDFIKCMDECGMSDVGYSRSDYTWTNGRKKWKRILQRLDRVFYNDAWSSSFPIAIVRHLPKTGSDHNVLLYNCAEATTPPIKYFRCLDFWVDQPDSLRVVEEFWEEKPYRNAMYILHQKLKNLSHCLIRWSRENIGNIFYKVEEHEQQIENMVIIYDHDESEINISRLYSLYAKGLKQGNPLSPGLFVIAAETLSKALNHLHTKEKYNGFSMNNRGPRINHLAYADDVVIFTSSDKCSIKKVMKTLHQYEEAPGQKISKEKSFILTSNYVSDQRKNMIKRVTNYNYQSFPFKYLGCSIFPGRKKICYYVDIAKKVMFKINGWQGNIFSLGGRAILIKHVLQSQAFHTFDAASPPKAILRKLEKYFSNFFWRKAENKNKYHWSSWNNICYPFEEGGAGFKKLDDLCKTFTAKRWWRLRIDDNLWAQFMKAKYFSRSHPVARALDFGTSTWKEFMHLKRRLNLTSCGKLTREVSPSGGTTGHVLGHWLKINIYASSNNSIKKAGIGGIVRNRNGELVMAFAKALQFCTNNQSETQAAYYILNWCKTKGITNIILGMDSLIVVNMLKGIYRPPWELEDDITYMRQIIQSQNIAIEYCYREGNESADAPSKH</sequence>
<organism evidence="1 2">
    <name type="scientific">Nicotiana tabacum</name>
    <name type="common">Common tobacco</name>
    <dbReference type="NCBI Taxonomy" id="4097"/>
    <lineage>
        <taxon>Eukaryota</taxon>
        <taxon>Viridiplantae</taxon>
        <taxon>Streptophyta</taxon>
        <taxon>Embryophyta</taxon>
        <taxon>Tracheophyta</taxon>
        <taxon>Spermatophyta</taxon>
        <taxon>Magnoliopsida</taxon>
        <taxon>eudicotyledons</taxon>
        <taxon>Gunneridae</taxon>
        <taxon>Pentapetalae</taxon>
        <taxon>asterids</taxon>
        <taxon>lamiids</taxon>
        <taxon>Solanales</taxon>
        <taxon>Solanaceae</taxon>
        <taxon>Nicotianoideae</taxon>
        <taxon>Nicotianeae</taxon>
        <taxon>Nicotiana</taxon>
    </lineage>
</organism>
<evidence type="ECO:0000313" key="2">
    <source>
        <dbReference type="RefSeq" id="XP_075097995.1"/>
    </source>
</evidence>
<reference evidence="1" key="1">
    <citation type="journal article" date="2014" name="Nat. Commun.">
        <title>The tobacco genome sequence and its comparison with those of tomato and potato.</title>
        <authorList>
            <person name="Sierro N."/>
            <person name="Battey J.N."/>
            <person name="Ouadi S."/>
            <person name="Bakaher N."/>
            <person name="Bovet L."/>
            <person name="Willig A."/>
            <person name="Goepfert S."/>
            <person name="Peitsch M.C."/>
            <person name="Ivanov N.V."/>
        </authorList>
    </citation>
    <scope>NUCLEOTIDE SEQUENCE [LARGE SCALE GENOMIC DNA]</scope>
</reference>